<feature type="domain" description="AMP-binding enzyme C-terminal" evidence="6">
    <location>
        <begin position="260"/>
        <end position="337"/>
    </location>
</feature>
<dbReference type="InterPro" id="IPR000873">
    <property type="entry name" value="AMP-dep_synth/lig_dom"/>
</dbReference>
<keyword evidence="3" id="KW-0436">Ligase</keyword>
<dbReference type="GO" id="GO:0005777">
    <property type="term" value="C:peroxisome"/>
    <property type="evidence" value="ECO:0007669"/>
    <property type="project" value="UniProtKB-SubCell"/>
</dbReference>
<keyword evidence="8" id="KW-1185">Reference proteome</keyword>
<sequence length="349" mass="37899">DTILLAPFSSGTTGVPKCALLSHDNYSAATASMKKGLFDSLDAHRQSTLAMLPFYHASGCWALLFCMLHGHHSIIMSSFNVGRMLELIEQHEISIINVVPSIVAVLARVEQPMPSIRIVMCGSAPLGKELSEALLLRHPSIEHLIQGYGMTEVVVLSHATPPRAAVAARKYGSCGRLLPGFEAKVVNEEGEEVGVNEPGELLLRGRAVMSSYLRDGSPLDEQGWLRTGDLVSVDHDGFYFVVDRLKDVFKVHGKQVSPSEIEDVLLSHPLVAQAVVVGVPDEHAGHVPRAFIVLQGEANAEAVQEIAQSVKDRLSPHKHLKGGIRILDDLPRSASGKVLRRMLLELSTD</sequence>
<comment type="subcellular location">
    <subcellularLocation>
        <location evidence="1">Peroxisome</location>
    </subcellularLocation>
</comment>
<comment type="similarity">
    <text evidence="2">Belongs to the ATP-dependent AMP-binding enzyme family.</text>
</comment>
<feature type="non-terminal residue" evidence="7">
    <location>
        <position position="1"/>
    </location>
</feature>
<dbReference type="PANTHER" id="PTHR24096">
    <property type="entry name" value="LONG-CHAIN-FATTY-ACID--COA LIGASE"/>
    <property type="match status" value="1"/>
</dbReference>
<dbReference type="PANTHER" id="PTHR24096:SF149">
    <property type="entry name" value="AMP-BINDING DOMAIN-CONTAINING PROTEIN-RELATED"/>
    <property type="match status" value="1"/>
</dbReference>
<dbReference type="SUPFAM" id="SSF56801">
    <property type="entry name" value="Acetyl-CoA synthetase-like"/>
    <property type="match status" value="1"/>
</dbReference>
<feature type="non-terminal residue" evidence="7">
    <location>
        <position position="349"/>
    </location>
</feature>
<protein>
    <submittedName>
        <fullName evidence="7">Uncharacterized protein</fullName>
    </submittedName>
</protein>
<dbReference type="AlphaFoldDB" id="A0AAV5WQ02"/>
<feature type="domain" description="AMP-dependent synthetase/ligase" evidence="5">
    <location>
        <begin position="2"/>
        <end position="213"/>
    </location>
</feature>
<reference evidence="7" key="1">
    <citation type="submission" date="2023-10" db="EMBL/GenBank/DDBJ databases">
        <title>Genome assembly of Pristionchus species.</title>
        <authorList>
            <person name="Yoshida K."/>
            <person name="Sommer R.J."/>
        </authorList>
    </citation>
    <scope>NUCLEOTIDE SEQUENCE</scope>
    <source>
        <strain evidence="7">RS5133</strain>
    </source>
</reference>
<dbReference type="Proteomes" id="UP001432322">
    <property type="component" value="Unassembled WGS sequence"/>
</dbReference>
<evidence type="ECO:0000259" key="5">
    <source>
        <dbReference type="Pfam" id="PF00501"/>
    </source>
</evidence>
<evidence type="ECO:0000313" key="7">
    <source>
        <dbReference type="EMBL" id="GMT31839.1"/>
    </source>
</evidence>
<comment type="caution">
    <text evidence="7">The sequence shown here is derived from an EMBL/GenBank/DDBJ whole genome shotgun (WGS) entry which is preliminary data.</text>
</comment>
<evidence type="ECO:0000256" key="2">
    <source>
        <dbReference type="ARBA" id="ARBA00006432"/>
    </source>
</evidence>
<dbReference type="Gene3D" id="3.30.300.30">
    <property type="match status" value="1"/>
</dbReference>
<dbReference type="GO" id="GO:0016405">
    <property type="term" value="F:CoA-ligase activity"/>
    <property type="evidence" value="ECO:0007669"/>
    <property type="project" value="TreeGrafter"/>
</dbReference>
<evidence type="ECO:0000256" key="3">
    <source>
        <dbReference type="ARBA" id="ARBA00022598"/>
    </source>
</evidence>
<evidence type="ECO:0000256" key="1">
    <source>
        <dbReference type="ARBA" id="ARBA00004275"/>
    </source>
</evidence>
<keyword evidence="4" id="KW-0576">Peroxisome</keyword>
<evidence type="ECO:0000256" key="4">
    <source>
        <dbReference type="ARBA" id="ARBA00023140"/>
    </source>
</evidence>
<gene>
    <name evidence="7" type="ORF">PFISCL1PPCAC_23136</name>
</gene>
<accession>A0AAV5WQ02</accession>
<dbReference type="EMBL" id="BTSY01000006">
    <property type="protein sequence ID" value="GMT31839.1"/>
    <property type="molecule type" value="Genomic_DNA"/>
</dbReference>
<dbReference type="InterPro" id="IPR025110">
    <property type="entry name" value="AMP-bd_C"/>
</dbReference>
<evidence type="ECO:0000259" key="6">
    <source>
        <dbReference type="Pfam" id="PF13193"/>
    </source>
</evidence>
<organism evidence="7 8">
    <name type="scientific">Pristionchus fissidentatus</name>
    <dbReference type="NCBI Taxonomy" id="1538716"/>
    <lineage>
        <taxon>Eukaryota</taxon>
        <taxon>Metazoa</taxon>
        <taxon>Ecdysozoa</taxon>
        <taxon>Nematoda</taxon>
        <taxon>Chromadorea</taxon>
        <taxon>Rhabditida</taxon>
        <taxon>Rhabditina</taxon>
        <taxon>Diplogasteromorpha</taxon>
        <taxon>Diplogasteroidea</taxon>
        <taxon>Neodiplogasteridae</taxon>
        <taxon>Pristionchus</taxon>
    </lineage>
</organism>
<name>A0AAV5WQ02_9BILA</name>
<dbReference type="Gene3D" id="3.40.50.12780">
    <property type="entry name" value="N-terminal domain of ligase-like"/>
    <property type="match status" value="1"/>
</dbReference>
<dbReference type="InterPro" id="IPR045851">
    <property type="entry name" value="AMP-bd_C_sf"/>
</dbReference>
<proteinExistence type="inferred from homology"/>
<dbReference type="Pfam" id="PF00501">
    <property type="entry name" value="AMP-binding"/>
    <property type="match status" value="1"/>
</dbReference>
<dbReference type="Pfam" id="PF13193">
    <property type="entry name" value="AMP-binding_C"/>
    <property type="match status" value="1"/>
</dbReference>
<evidence type="ECO:0000313" key="8">
    <source>
        <dbReference type="Proteomes" id="UP001432322"/>
    </source>
</evidence>
<dbReference type="InterPro" id="IPR042099">
    <property type="entry name" value="ANL_N_sf"/>
</dbReference>